<protein>
    <submittedName>
        <fullName evidence="1">Uncharacterized protein</fullName>
    </submittedName>
</protein>
<evidence type="ECO:0000313" key="1">
    <source>
        <dbReference type="EMBL" id="AAQ64066.1"/>
    </source>
</evidence>
<name>Q7NPR0_CHRVO</name>
<dbReference type="KEGG" id="cvi:CV_3882"/>
<gene>
    <name evidence="1" type="ordered locus">CV_3882</name>
</gene>
<accession>Q7NPR0</accession>
<reference evidence="1 2" key="1">
    <citation type="journal article" date="2003" name="Proc. Natl. Acad. Sci. U.S.A.">
        <title>The complete genome sequence of Chromobacterium violaceum reveals remarkable and exploitable bacterial adaptability.</title>
        <authorList>
            <person name="Vasconcelos A.T.R."/>
            <person name="de Almeida D.F."/>
            <person name="Almeida F.C."/>
            <person name="de Almeida L.G.P."/>
            <person name="de Almeida R."/>
            <person name="Goncalves J.A.A."/>
            <person name="Andrade E.M."/>
            <person name="Antonio R.V."/>
            <person name="Araripe J."/>
            <person name="de Araujo M.F.F."/>
            <person name="Filho S.A."/>
            <person name="Azevedo V."/>
            <person name="Batista A.J."/>
            <person name="Bataus L.A.M."/>
            <person name="Batista J.S."/>
            <person name="Belo A."/>
            <person name="vander Berg C."/>
            <person name="Blamey J."/>
            <person name="Bogo M."/>
            <person name="Bonato S."/>
            <person name="Bordignon J."/>
            <person name="Brito C.A."/>
            <person name="Brocchi M."/>
            <person name="Burity H.A."/>
            <person name="Camargo A.A."/>
            <person name="Cardoso D.D.P."/>
            <person name="Carneiro N.P."/>
            <person name="Carraro D.M."/>
            <person name="Carvalho C.M.B."/>
            <person name="Cascardo J.C.M."/>
            <person name="Cavada B.S."/>
            <person name="Chueire L.M.O."/>
            <person name="Pasa T.B.C."/>
            <person name="Duran N."/>
            <person name="Fagundes N."/>
            <person name="Falcao C.L."/>
            <person name="Fantinatti F."/>
            <person name="Farias I.P."/>
            <person name="Felipe M.S.S."/>
            <person name="Ferrari L.P."/>
            <person name="Ferro J.A."/>
            <person name="Ferro M.I.T."/>
            <person name="Franco G.R."/>
            <person name="Freitas N.S.A."/>
            <person name="Furlan L.R."/>
            <person name="Gazzinelli R.T."/>
            <person name="Gomes E.A."/>
            <person name="Goncalves P.R."/>
            <person name="Grangeiro T.B."/>
            <person name="Grattapaglia D."/>
            <person name="Grisard E.C."/>
            <person name="Guimaraes C.T."/>
            <person name="Hanna E.S."/>
            <person name="Hungria M."/>
            <person name="Jardim S.N."/>
            <person name="Laurino J."/>
            <person name="Leoi L.C.T."/>
            <person name="Fassarella L."/>
            <person name="Lima A."/>
            <person name="Loureiro M.F."/>
            <person name="Lyra M.C.P."/>
            <person name="Macedo M."/>
            <person name="Madeira H.M.F."/>
            <person name="Manfio G.P."/>
            <person name="Maranhao A.Q."/>
            <person name="Martins W.S."/>
            <person name="di Mauro S.M.Z."/>
            <person name="de Medeiros S.R.B."/>
            <person name="Meissner R.D.V."/>
            <person name="Menck C.F.M."/>
            <person name="Moreira M.A.M."/>
            <person name="Nascimento F.F."/>
            <person name="Nicolas M.F."/>
            <person name="Oliveira J.G."/>
            <person name="Oliveira S.C."/>
            <person name="Paixao R.F.C."/>
            <person name="Parente J.A."/>
            <person name="Pedrosa F.O."/>
            <person name="Pena S.J.D."/>
            <person name="Perreira J.O."/>
            <person name="Perreira M."/>
            <person name="Pinto L.S.R.C."/>
            <person name="Pinto L.S."/>
            <person name="Porto J.I.R."/>
            <person name="Potrich D.P."/>
            <person name="Neto C.E.R."/>
            <person name="Reis A.M.M."/>
            <person name="Rigo L.U."/>
            <person name="Rondinelli E."/>
            <person name="dos Santos E.B.P."/>
            <person name="Santos F.R."/>
            <person name="Schneider M.P.C."/>
            <person name="Seuanez H.N."/>
            <person name="Silva A.M.R."/>
            <person name="da Silva A.L.C."/>
            <person name="Silva D.W."/>
            <person name="Silva R."/>
            <person name="Simoes I.C."/>
            <person name="Simon D."/>
            <person name="Soares C.M.A."/>
            <person name="Soares R.B.A."/>
            <person name="Souza E.M."/>
            <person name="Souza K.R.L."/>
            <person name="Souza R.C."/>
            <person name="Steffens M.B.R."/>
            <person name="Steindel M."/>
            <person name="Teixeira S.R."/>
            <person name="Urmenyi T."/>
            <person name="Vettore A."/>
            <person name="Wassem R."/>
            <person name="Zaha A."/>
            <person name="Simpson A.J.G."/>
        </authorList>
    </citation>
    <scope>NUCLEOTIDE SEQUENCE [LARGE SCALE GENOMIC DNA]</scope>
    <source>
        <strain evidence="2">ATCC 12472 / DSM 30191 / JCM 1249 / NBRC 12614 / NCIMB 9131 / NCTC 9757</strain>
    </source>
</reference>
<dbReference type="AlphaFoldDB" id="Q7NPR0"/>
<proteinExistence type="predicted"/>
<keyword evidence="2" id="KW-1185">Reference proteome</keyword>
<evidence type="ECO:0000313" key="2">
    <source>
        <dbReference type="Proteomes" id="UP000001424"/>
    </source>
</evidence>
<dbReference type="Proteomes" id="UP000001424">
    <property type="component" value="Chromosome"/>
</dbReference>
<organism evidence="1 2">
    <name type="scientific">Chromobacterium violaceum (strain ATCC 12472 / DSM 30191 / JCM 1249 / CCUG 213 / NBRC 12614 / NCIMB 9131 / NCTC 9757 / MK)</name>
    <dbReference type="NCBI Taxonomy" id="243365"/>
    <lineage>
        <taxon>Bacteria</taxon>
        <taxon>Pseudomonadati</taxon>
        <taxon>Pseudomonadota</taxon>
        <taxon>Betaproteobacteria</taxon>
        <taxon>Neisseriales</taxon>
        <taxon>Chromobacteriaceae</taxon>
        <taxon>Chromobacterium</taxon>
    </lineage>
</organism>
<dbReference type="EMBL" id="AE016825">
    <property type="protein sequence ID" value="AAQ64066.1"/>
    <property type="molecule type" value="Genomic_DNA"/>
</dbReference>
<sequence>MHIVVLGLGERVPGNVHGHDKQQLLHPTLPDQRPAPHACVKPAIHLCYQPFSMTAVPVSCLFRPPAQQYHLVNRSAARRSDIG</sequence>
<dbReference type="HOGENOM" id="CLU_2536516_0_0_4"/>